<evidence type="ECO:0000256" key="1">
    <source>
        <dbReference type="SAM" id="SignalP"/>
    </source>
</evidence>
<dbReference type="RefSeq" id="WP_118512293.1">
    <property type="nucleotide sequence ID" value="NZ_WMBC01000021.1"/>
</dbReference>
<dbReference type="AlphaFoldDB" id="A0A844GN37"/>
<dbReference type="Pfam" id="PF01841">
    <property type="entry name" value="Transglut_core"/>
    <property type="match status" value="1"/>
</dbReference>
<evidence type="ECO:0000259" key="2">
    <source>
        <dbReference type="Pfam" id="PF01841"/>
    </source>
</evidence>
<dbReference type="InterPro" id="IPR038765">
    <property type="entry name" value="Papain-like_cys_pep_sf"/>
</dbReference>
<comment type="caution">
    <text evidence="3">The sequence shown here is derived from an EMBL/GenBank/DDBJ whole genome shotgun (WGS) entry which is preliminary data.</text>
</comment>
<dbReference type="SUPFAM" id="SSF69360">
    <property type="entry name" value="Cell wall binding repeat"/>
    <property type="match status" value="1"/>
</dbReference>
<evidence type="ECO:0000313" key="3">
    <source>
        <dbReference type="EMBL" id="MTD62809.1"/>
    </source>
</evidence>
<name>A0A844GN37_9FIRM</name>
<accession>A0A844GN37</accession>
<organism evidence="3 4">
    <name type="scientific">Blautia luti DSM 14534 = JCM 17040</name>
    <dbReference type="NCBI Taxonomy" id="649762"/>
    <lineage>
        <taxon>Bacteria</taxon>
        <taxon>Bacillati</taxon>
        <taxon>Bacillota</taxon>
        <taxon>Clostridia</taxon>
        <taxon>Lachnospirales</taxon>
        <taxon>Lachnospiraceae</taxon>
        <taxon>Blautia</taxon>
    </lineage>
</organism>
<evidence type="ECO:0000313" key="4">
    <source>
        <dbReference type="Proteomes" id="UP000437824"/>
    </source>
</evidence>
<sequence>MKKFTKWLAVCAACLALGAVPAAGATTSVQPTVAQASVKTTKPAPKPRRGWYGTMPKKCYYGKDGQTLKGLHKIKGEYYYFGQIKGYMKTGWKNIVRNGKMRRHYFSPKTGKACIGLHKIDGKYYFFNKYGIMKIVNTVDGKTTYYIGSDGVIQARKKGNTMYYANGKKKMNQTAYEYETLLRAKAVVAAITTPGMSQSEKFQTCYNWVIKHYYNTRRIFQNQTSWPALYANDYFLTGSQGGDCFSDSCTFAYLARALGYKNVYVCVDTDLFDDSGHCWAEINGLVYDPLFSEAKNYYKYFGATYASYGLSPIRRVRVN</sequence>
<dbReference type="EMBL" id="WMBC01000021">
    <property type="protein sequence ID" value="MTD62809.1"/>
    <property type="molecule type" value="Genomic_DNA"/>
</dbReference>
<dbReference type="Gene3D" id="2.10.270.10">
    <property type="entry name" value="Cholin Binding"/>
    <property type="match status" value="1"/>
</dbReference>
<protein>
    <recommendedName>
        <fullName evidence="2">Transglutaminase-like domain-containing protein</fullName>
    </recommendedName>
</protein>
<dbReference type="Proteomes" id="UP000437824">
    <property type="component" value="Unassembled WGS sequence"/>
</dbReference>
<feature type="signal peptide" evidence="1">
    <location>
        <begin position="1"/>
        <end position="22"/>
    </location>
</feature>
<reference evidence="3 4" key="1">
    <citation type="submission" date="2019-11" db="EMBL/GenBank/DDBJ databases">
        <title>Draft genome sequence of Blautia luti DSM 14534T, isolated from human stool.</title>
        <authorList>
            <person name="Ortiz R."/>
            <person name="Melis-Arcos F."/>
            <person name="Covarrubias P."/>
            <person name="Cardenas J.P."/>
            <person name="Perez-Donoso J."/>
            <person name="Almonacid D."/>
        </authorList>
    </citation>
    <scope>NUCLEOTIDE SEQUENCE [LARGE SCALE GENOMIC DNA]</scope>
    <source>
        <strain evidence="3 4">DSM 14534</strain>
    </source>
</reference>
<dbReference type="SUPFAM" id="SSF54001">
    <property type="entry name" value="Cysteine proteinases"/>
    <property type="match status" value="1"/>
</dbReference>
<feature type="chain" id="PRO_5038678766" description="Transglutaminase-like domain-containing protein" evidence="1">
    <location>
        <begin position="23"/>
        <end position="319"/>
    </location>
</feature>
<proteinExistence type="predicted"/>
<gene>
    <name evidence="3" type="ORF">GKZ57_16645</name>
</gene>
<keyword evidence="1" id="KW-0732">Signal</keyword>
<dbReference type="InterPro" id="IPR002931">
    <property type="entry name" value="Transglutaminase-like"/>
</dbReference>
<feature type="domain" description="Transglutaminase-like" evidence="2">
    <location>
        <begin position="186"/>
        <end position="282"/>
    </location>
</feature>